<sequence>MQLPPSAWDGETRRGQTIPTDLSRQGNRQFCRWNSSSIVFSTSLSQLSFFGEILGIGRKGLRMLEPLLPVLHAGLVCI</sequence>
<reference evidence="3" key="2">
    <citation type="submission" date="2015-01" db="EMBL/GenBank/DDBJ databases">
        <title>Evolutionary Origins and Diversification of the Mycorrhizal Mutualists.</title>
        <authorList>
            <consortium name="DOE Joint Genome Institute"/>
            <consortium name="Mycorrhizal Genomics Consortium"/>
            <person name="Kohler A."/>
            <person name="Kuo A."/>
            <person name="Nagy L.G."/>
            <person name="Floudas D."/>
            <person name="Copeland A."/>
            <person name="Barry K.W."/>
            <person name="Cichocki N."/>
            <person name="Veneault-Fourrey C."/>
            <person name="LaButti K."/>
            <person name="Lindquist E.A."/>
            <person name="Lipzen A."/>
            <person name="Lundell T."/>
            <person name="Morin E."/>
            <person name="Murat C."/>
            <person name="Riley R."/>
            <person name="Ohm R."/>
            <person name="Sun H."/>
            <person name="Tunlid A."/>
            <person name="Henrissat B."/>
            <person name="Grigoriev I.V."/>
            <person name="Hibbett D.S."/>
            <person name="Martin F."/>
        </authorList>
    </citation>
    <scope>NUCLEOTIDE SEQUENCE [LARGE SCALE GENOMIC DNA]</scope>
    <source>
        <strain evidence="3">441</strain>
    </source>
</reference>
<reference evidence="2 3" key="1">
    <citation type="submission" date="2014-04" db="EMBL/GenBank/DDBJ databases">
        <authorList>
            <consortium name="DOE Joint Genome Institute"/>
            <person name="Kuo A."/>
            <person name="Kohler A."/>
            <person name="Costa M.D."/>
            <person name="Nagy L.G."/>
            <person name="Floudas D."/>
            <person name="Copeland A."/>
            <person name="Barry K.W."/>
            <person name="Cichocki N."/>
            <person name="Veneault-Fourrey C."/>
            <person name="LaButti K."/>
            <person name="Lindquist E.A."/>
            <person name="Lipzen A."/>
            <person name="Lundell T."/>
            <person name="Morin E."/>
            <person name="Murat C."/>
            <person name="Sun H."/>
            <person name="Tunlid A."/>
            <person name="Henrissat B."/>
            <person name="Grigoriev I.V."/>
            <person name="Hibbett D.S."/>
            <person name="Martin F."/>
            <person name="Nordberg H.P."/>
            <person name="Cantor M.N."/>
            <person name="Hua S.X."/>
        </authorList>
    </citation>
    <scope>NUCLEOTIDE SEQUENCE [LARGE SCALE GENOMIC DNA]</scope>
    <source>
        <strain evidence="2 3">441</strain>
    </source>
</reference>
<feature type="region of interest" description="Disordered" evidence="1">
    <location>
        <begin position="1"/>
        <end position="22"/>
    </location>
</feature>
<name>A0A0C9ZKC1_9AGAM</name>
<evidence type="ECO:0000256" key="1">
    <source>
        <dbReference type="SAM" id="MobiDB-lite"/>
    </source>
</evidence>
<accession>A0A0C9ZKC1</accession>
<dbReference type="HOGENOM" id="CLU_2622948_0_0_1"/>
<proteinExistence type="predicted"/>
<keyword evidence="3" id="KW-1185">Reference proteome</keyword>
<evidence type="ECO:0000313" key="2">
    <source>
        <dbReference type="EMBL" id="KIK22882.1"/>
    </source>
</evidence>
<protein>
    <submittedName>
        <fullName evidence="2">Uncharacterized protein</fullName>
    </submittedName>
</protein>
<organism evidence="2 3">
    <name type="scientific">Pisolithus microcarpus 441</name>
    <dbReference type="NCBI Taxonomy" id="765257"/>
    <lineage>
        <taxon>Eukaryota</taxon>
        <taxon>Fungi</taxon>
        <taxon>Dikarya</taxon>
        <taxon>Basidiomycota</taxon>
        <taxon>Agaricomycotina</taxon>
        <taxon>Agaricomycetes</taxon>
        <taxon>Agaricomycetidae</taxon>
        <taxon>Boletales</taxon>
        <taxon>Sclerodermatineae</taxon>
        <taxon>Pisolithaceae</taxon>
        <taxon>Pisolithus</taxon>
    </lineage>
</organism>
<dbReference type="AlphaFoldDB" id="A0A0C9ZKC1"/>
<evidence type="ECO:0000313" key="3">
    <source>
        <dbReference type="Proteomes" id="UP000054018"/>
    </source>
</evidence>
<dbReference type="EMBL" id="KN833733">
    <property type="protein sequence ID" value="KIK22882.1"/>
    <property type="molecule type" value="Genomic_DNA"/>
</dbReference>
<gene>
    <name evidence="2" type="ORF">PISMIDRAFT_476915</name>
</gene>
<dbReference type="Proteomes" id="UP000054018">
    <property type="component" value="Unassembled WGS sequence"/>
</dbReference>